<accession>A0A2K3JSM6</accession>
<organism evidence="3 4">
    <name type="scientific">Trifolium pratense</name>
    <name type="common">Red clover</name>
    <dbReference type="NCBI Taxonomy" id="57577"/>
    <lineage>
        <taxon>Eukaryota</taxon>
        <taxon>Viridiplantae</taxon>
        <taxon>Streptophyta</taxon>
        <taxon>Embryophyta</taxon>
        <taxon>Tracheophyta</taxon>
        <taxon>Spermatophyta</taxon>
        <taxon>Magnoliopsida</taxon>
        <taxon>eudicotyledons</taxon>
        <taxon>Gunneridae</taxon>
        <taxon>Pentapetalae</taxon>
        <taxon>rosids</taxon>
        <taxon>fabids</taxon>
        <taxon>Fabales</taxon>
        <taxon>Fabaceae</taxon>
        <taxon>Papilionoideae</taxon>
        <taxon>50 kb inversion clade</taxon>
        <taxon>NPAAA clade</taxon>
        <taxon>Hologalegina</taxon>
        <taxon>IRL clade</taxon>
        <taxon>Trifolieae</taxon>
        <taxon>Trifolium</taxon>
    </lineage>
</organism>
<dbReference type="EMBL" id="ASHM01075706">
    <property type="protein sequence ID" value="PNX57008.1"/>
    <property type="molecule type" value="Genomic_DNA"/>
</dbReference>
<evidence type="ECO:0000256" key="1">
    <source>
        <dbReference type="SAM" id="MobiDB-lite"/>
    </source>
</evidence>
<evidence type="ECO:0000313" key="3">
    <source>
        <dbReference type="EMBL" id="PNX57008.1"/>
    </source>
</evidence>
<reference evidence="3 4" key="1">
    <citation type="journal article" date="2014" name="Am. J. Bot.">
        <title>Genome assembly and annotation for red clover (Trifolium pratense; Fabaceae).</title>
        <authorList>
            <person name="Istvanek J."/>
            <person name="Jaros M."/>
            <person name="Krenek A."/>
            <person name="Repkova J."/>
        </authorList>
    </citation>
    <scope>NUCLEOTIDE SEQUENCE [LARGE SCALE GENOMIC DNA]</scope>
    <source>
        <strain evidence="4">cv. Tatra</strain>
        <tissue evidence="3">Young leaves</tissue>
    </source>
</reference>
<dbReference type="STRING" id="57577.A0A2K3JSM6"/>
<feature type="domain" description="DUF676" evidence="2">
    <location>
        <begin position="27"/>
        <end position="59"/>
    </location>
</feature>
<feature type="compositionally biased region" description="Polar residues" evidence="1">
    <location>
        <begin position="1"/>
        <end position="12"/>
    </location>
</feature>
<evidence type="ECO:0000259" key="2">
    <source>
        <dbReference type="Pfam" id="PF05057"/>
    </source>
</evidence>
<sequence>MDKNDVCTSESVDGSRDVWSSKSSDSSSADHLVVMVNGILGSSTDWKFASEQFVKELPDK</sequence>
<dbReference type="AlphaFoldDB" id="A0A2K3JSM6"/>
<feature type="non-terminal residue" evidence="3">
    <location>
        <position position="60"/>
    </location>
</feature>
<proteinExistence type="predicted"/>
<reference evidence="3 4" key="2">
    <citation type="journal article" date="2017" name="Front. Plant Sci.">
        <title>Gene Classification and Mining of Molecular Markers Useful in Red Clover (Trifolium pratense) Breeding.</title>
        <authorList>
            <person name="Istvanek J."/>
            <person name="Dluhosova J."/>
            <person name="Dluhos P."/>
            <person name="Patkova L."/>
            <person name="Nedelnik J."/>
            <person name="Repkova J."/>
        </authorList>
    </citation>
    <scope>NUCLEOTIDE SEQUENCE [LARGE SCALE GENOMIC DNA]</scope>
    <source>
        <strain evidence="4">cv. Tatra</strain>
        <tissue evidence="3">Young leaves</tissue>
    </source>
</reference>
<name>A0A2K3JSM6_TRIPR</name>
<gene>
    <name evidence="3" type="ORF">L195_g050179</name>
</gene>
<protein>
    <recommendedName>
        <fullName evidence="2">DUF676 domain-containing protein</fullName>
    </recommendedName>
</protein>
<dbReference type="Pfam" id="PF05057">
    <property type="entry name" value="DUF676"/>
    <property type="match status" value="1"/>
</dbReference>
<evidence type="ECO:0000313" key="4">
    <source>
        <dbReference type="Proteomes" id="UP000236291"/>
    </source>
</evidence>
<dbReference type="Proteomes" id="UP000236291">
    <property type="component" value="Unassembled WGS sequence"/>
</dbReference>
<feature type="compositionally biased region" description="Low complexity" evidence="1">
    <location>
        <begin position="17"/>
        <end position="28"/>
    </location>
</feature>
<comment type="caution">
    <text evidence="3">The sequence shown here is derived from an EMBL/GenBank/DDBJ whole genome shotgun (WGS) entry which is preliminary data.</text>
</comment>
<feature type="region of interest" description="Disordered" evidence="1">
    <location>
        <begin position="1"/>
        <end position="28"/>
    </location>
</feature>
<dbReference type="InterPro" id="IPR007751">
    <property type="entry name" value="DUF676_lipase-like"/>
</dbReference>